<gene>
    <name evidence="4" type="ORF">HNP84_005521</name>
</gene>
<evidence type="ECO:0000313" key="5">
    <source>
        <dbReference type="Proteomes" id="UP000578449"/>
    </source>
</evidence>
<evidence type="ECO:0000256" key="1">
    <source>
        <dbReference type="ARBA" id="ARBA00023002"/>
    </source>
</evidence>
<dbReference type="AlphaFoldDB" id="A0A840PF50"/>
<feature type="domain" description="Aldehyde dehydrogenase" evidence="3">
    <location>
        <begin position="11"/>
        <end position="455"/>
    </location>
</feature>
<feature type="compositionally biased region" description="Low complexity" evidence="2">
    <location>
        <begin position="17"/>
        <end position="26"/>
    </location>
</feature>
<dbReference type="RefSeq" id="WP_185052711.1">
    <property type="nucleotide sequence ID" value="NZ_BAABIX010000037.1"/>
</dbReference>
<protein>
    <submittedName>
        <fullName evidence="4">NADP-dependent aldehyde dehydrogenase</fullName>
        <ecNumber evidence="4">1.2.1.4</ecNumber>
    </submittedName>
</protein>
<keyword evidence="1 4" id="KW-0560">Oxidoreductase</keyword>
<reference evidence="4 5" key="1">
    <citation type="submission" date="2020-08" db="EMBL/GenBank/DDBJ databases">
        <title>Genomic Encyclopedia of Type Strains, Phase IV (KMG-IV): sequencing the most valuable type-strain genomes for metagenomic binning, comparative biology and taxonomic classification.</title>
        <authorList>
            <person name="Goeker M."/>
        </authorList>
    </citation>
    <scope>NUCLEOTIDE SEQUENCE [LARGE SCALE GENOMIC DNA]</scope>
    <source>
        <strain evidence="4 5">DSM 45615</strain>
    </source>
</reference>
<dbReference type="GO" id="GO:0033721">
    <property type="term" value="F:aldehyde dehydrogenase (NADP+) activity"/>
    <property type="evidence" value="ECO:0007669"/>
    <property type="project" value="UniProtKB-EC"/>
</dbReference>
<dbReference type="InterPro" id="IPR015590">
    <property type="entry name" value="Aldehyde_DH_dom"/>
</dbReference>
<name>A0A840PF50_9ACTN</name>
<sequence>MTTTEFTATDPSHSPRTGQATAGPAHTPAAAVAAAVASAAGAFPVVSTVTPAERRRWMEAVAGALEAHADGLVALAEEETALGEERLRGELLRGARNMRYYAAAGEGGAWLRARVQTVPGPPPVDLRRADLPIGPVAVFGASNFPFQFGVLGHDTCSALAAGCPVVVKAHPAHPRLSVRLAEIARAALAEAGAPSGTFSLVVGFEAGLALVDAPEIAAVAFTGSQAGGMALVERARRRPAPIPVYAEMGTVNPVLLTPAATAAPGRAGEIAAAFVESFTLGVGQYCTKPGLLLAPRGSGVVEAVAGRAAGARGGWLLTRGIAAAYADGLRALEAAGGEVLATGLGEDGGYSARPAVLRVAIGDLREGTPFTEECFGPVALVAEYDTLQEAYAALARLRPSLAGSVYGGGAADPDLAEAVARVAAQVGRVVVDGPCNGVVTEDAMHHGGPWPSTSDPRATSVGAEALARFTRPVAYQNVPDAALPPALRDSNPWRIPRCADSH</sequence>
<keyword evidence="5" id="KW-1185">Reference proteome</keyword>
<feature type="compositionally biased region" description="Polar residues" evidence="2">
    <location>
        <begin position="1"/>
        <end position="16"/>
    </location>
</feature>
<dbReference type="InterPro" id="IPR016163">
    <property type="entry name" value="Ald_DH_C"/>
</dbReference>
<dbReference type="InterPro" id="IPR016161">
    <property type="entry name" value="Ald_DH/histidinol_DH"/>
</dbReference>
<dbReference type="InterPro" id="IPR016162">
    <property type="entry name" value="Ald_DH_N"/>
</dbReference>
<dbReference type="PANTHER" id="PTHR43353">
    <property type="entry name" value="SUCCINATE-SEMIALDEHYDE DEHYDROGENASE, MITOCHONDRIAL"/>
    <property type="match status" value="1"/>
</dbReference>
<dbReference type="Gene3D" id="3.40.309.10">
    <property type="entry name" value="Aldehyde Dehydrogenase, Chain A, domain 2"/>
    <property type="match status" value="1"/>
</dbReference>
<dbReference type="Proteomes" id="UP000578449">
    <property type="component" value="Unassembled WGS sequence"/>
</dbReference>
<accession>A0A840PF50</accession>
<evidence type="ECO:0000256" key="2">
    <source>
        <dbReference type="SAM" id="MobiDB-lite"/>
    </source>
</evidence>
<dbReference type="InterPro" id="IPR050740">
    <property type="entry name" value="Aldehyde_DH_Superfamily"/>
</dbReference>
<dbReference type="PANTHER" id="PTHR43353:SF3">
    <property type="entry name" value="ALDEHYDE DEHYDROGENASE-RELATED"/>
    <property type="match status" value="1"/>
</dbReference>
<comment type="caution">
    <text evidence="4">The sequence shown here is derived from an EMBL/GenBank/DDBJ whole genome shotgun (WGS) entry which is preliminary data.</text>
</comment>
<dbReference type="Gene3D" id="3.40.605.10">
    <property type="entry name" value="Aldehyde Dehydrogenase, Chain A, domain 1"/>
    <property type="match status" value="1"/>
</dbReference>
<evidence type="ECO:0000259" key="3">
    <source>
        <dbReference type="Pfam" id="PF00171"/>
    </source>
</evidence>
<dbReference type="EC" id="1.2.1.4" evidence="4"/>
<dbReference type="SUPFAM" id="SSF53720">
    <property type="entry name" value="ALDH-like"/>
    <property type="match status" value="1"/>
</dbReference>
<evidence type="ECO:0000313" key="4">
    <source>
        <dbReference type="EMBL" id="MBB5135777.1"/>
    </source>
</evidence>
<proteinExistence type="predicted"/>
<dbReference type="Pfam" id="PF00171">
    <property type="entry name" value="Aldedh"/>
    <property type="match status" value="1"/>
</dbReference>
<organism evidence="4 5">
    <name type="scientific">Thermocatellispora tengchongensis</name>
    <dbReference type="NCBI Taxonomy" id="1073253"/>
    <lineage>
        <taxon>Bacteria</taxon>
        <taxon>Bacillati</taxon>
        <taxon>Actinomycetota</taxon>
        <taxon>Actinomycetes</taxon>
        <taxon>Streptosporangiales</taxon>
        <taxon>Streptosporangiaceae</taxon>
        <taxon>Thermocatellispora</taxon>
    </lineage>
</organism>
<dbReference type="EMBL" id="JACHGN010000012">
    <property type="protein sequence ID" value="MBB5135777.1"/>
    <property type="molecule type" value="Genomic_DNA"/>
</dbReference>
<feature type="region of interest" description="Disordered" evidence="2">
    <location>
        <begin position="1"/>
        <end position="26"/>
    </location>
</feature>